<feature type="transmembrane region" description="Helical" evidence="1">
    <location>
        <begin position="284"/>
        <end position="301"/>
    </location>
</feature>
<keyword evidence="1" id="KW-0472">Membrane</keyword>
<feature type="transmembrane region" description="Helical" evidence="1">
    <location>
        <begin position="307"/>
        <end position="323"/>
    </location>
</feature>
<feature type="transmembrane region" description="Helical" evidence="1">
    <location>
        <begin position="122"/>
        <end position="142"/>
    </location>
</feature>
<dbReference type="OrthoDB" id="524903at2"/>
<evidence type="ECO:0000256" key="1">
    <source>
        <dbReference type="SAM" id="Phobius"/>
    </source>
</evidence>
<dbReference type="Proteomes" id="UP000003781">
    <property type="component" value="Unassembled WGS sequence"/>
</dbReference>
<keyword evidence="3" id="KW-1185">Reference proteome</keyword>
<feature type="transmembrane region" description="Helical" evidence="1">
    <location>
        <begin position="90"/>
        <end position="110"/>
    </location>
</feature>
<feature type="transmembrane region" description="Helical" evidence="1">
    <location>
        <begin position="260"/>
        <end position="277"/>
    </location>
</feature>
<feature type="transmembrane region" description="Helical" evidence="1">
    <location>
        <begin position="33"/>
        <end position="50"/>
    </location>
</feature>
<feature type="transmembrane region" description="Helical" evidence="1">
    <location>
        <begin position="447"/>
        <end position="464"/>
    </location>
</feature>
<dbReference type="PANTHER" id="PTHR37422:SF23">
    <property type="entry name" value="TEICHURONIC ACID BIOSYNTHESIS PROTEIN TUAE"/>
    <property type="match status" value="1"/>
</dbReference>
<evidence type="ECO:0000313" key="2">
    <source>
        <dbReference type="EMBL" id="EAZ92350.1"/>
    </source>
</evidence>
<reference evidence="2 3" key="1">
    <citation type="submission" date="2007-03" db="EMBL/GenBank/DDBJ databases">
        <authorList>
            <person name="Stal L."/>
            <person name="Ferriera S."/>
            <person name="Johnson J."/>
            <person name="Kravitz S."/>
            <person name="Beeson K."/>
            <person name="Sutton G."/>
            <person name="Rogers Y.-H."/>
            <person name="Friedman R."/>
            <person name="Frazier M."/>
            <person name="Venter J.C."/>
        </authorList>
    </citation>
    <scope>NUCLEOTIDE SEQUENCE [LARGE SCALE GENOMIC DNA]</scope>
    <source>
        <strain evidence="2 3">CCY0110</strain>
    </source>
</reference>
<feature type="transmembrane region" description="Helical" evidence="1">
    <location>
        <begin position="476"/>
        <end position="493"/>
    </location>
</feature>
<organism evidence="2 3">
    <name type="scientific">Crocosphaera chwakensis CCY0110</name>
    <dbReference type="NCBI Taxonomy" id="391612"/>
    <lineage>
        <taxon>Bacteria</taxon>
        <taxon>Bacillati</taxon>
        <taxon>Cyanobacteriota</taxon>
        <taxon>Cyanophyceae</taxon>
        <taxon>Oscillatoriophycideae</taxon>
        <taxon>Chroococcales</taxon>
        <taxon>Aphanothecaceae</taxon>
        <taxon>Crocosphaera</taxon>
        <taxon>Crocosphaera chwakensis</taxon>
    </lineage>
</organism>
<keyword evidence="1" id="KW-1133">Transmembrane helix</keyword>
<proteinExistence type="predicted"/>
<accession>A3IMI1</accession>
<gene>
    <name evidence="2" type="ORF">CY0110_28364</name>
</gene>
<feature type="transmembrane region" description="Helical" evidence="1">
    <location>
        <begin position="7"/>
        <end position="27"/>
    </location>
</feature>
<sequence length="507" mass="57074">MKNEKQIIIFITLLFTTVFVSSFFLLIGGTKTAIMGALLVPCLVLSYCFPRWGLLVFLIYLPLGGTITYALAGAFQAFGKGVIYTGSYSLFHLAKNVFYLPALLGICVSYRIWTKKPLTFKPLLIALAFFTLTCFLTFFFINFPQDFANSEDRIILMGLVGLKVWLGYIPLIFCAYYYLNNQKKLLWLNRILVLIISIACILCLIQYLLLVYGICPGNSELPVPSNTSASLRAQCFVGGSLLYNPGKNLIRLPGTFVAPWQWAWFLIASSFITYGVTLSDPSRFWKSVGCTSIITVLVATLISGQRAALLLVPIIYLLLFLLTQKKNKNFLIKLAIIFILTAIITTQIGLIDERVANFVQRWQYAPPHEFIAKQIQWLTHDRITLLGHGLGKTLSAARRLGSIQLVETFPVQLIYEIGILGYLAFLTVVTTITVLTFKAYRSLKTPPLRGLGLSLWIFILFISYNPYYYPLAVDPVAVYYWFVAGILLKLPVLEEDTTSTFSEKSHC</sequence>
<dbReference type="AlphaFoldDB" id="A3IMI1"/>
<feature type="transmembrane region" description="Helical" evidence="1">
    <location>
        <begin position="191"/>
        <end position="214"/>
    </location>
</feature>
<dbReference type="EMBL" id="AAXW01000007">
    <property type="protein sequence ID" value="EAZ92350.1"/>
    <property type="molecule type" value="Genomic_DNA"/>
</dbReference>
<evidence type="ECO:0000313" key="3">
    <source>
        <dbReference type="Proteomes" id="UP000003781"/>
    </source>
</evidence>
<dbReference type="InterPro" id="IPR051533">
    <property type="entry name" value="WaaL-like"/>
</dbReference>
<dbReference type="eggNOG" id="COG3307">
    <property type="taxonomic scope" value="Bacteria"/>
</dbReference>
<protein>
    <recommendedName>
        <fullName evidence="4">Bacterial cell division membrane protein</fullName>
    </recommendedName>
</protein>
<feature type="transmembrane region" description="Helical" evidence="1">
    <location>
        <begin position="57"/>
        <end position="78"/>
    </location>
</feature>
<feature type="transmembrane region" description="Helical" evidence="1">
    <location>
        <begin position="154"/>
        <end position="179"/>
    </location>
</feature>
<feature type="transmembrane region" description="Helical" evidence="1">
    <location>
        <begin position="413"/>
        <end position="435"/>
    </location>
</feature>
<name>A3IMI1_9CHRO</name>
<comment type="caution">
    <text evidence="2">The sequence shown here is derived from an EMBL/GenBank/DDBJ whole genome shotgun (WGS) entry which is preliminary data.</text>
</comment>
<evidence type="ECO:0008006" key="4">
    <source>
        <dbReference type="Google" id="ProtNLM"/>
    </source>
</evidence>
<dbReference type="PANTHER" id="PTHR37422">
    <property type="entry name" value="TEICHURONIC ACID BIOSYNTHESIS PROTEIN TUAE"/>
    <property type="match status" value="1"/>
</dbReference>
<keyword evidence="1" id="KW-0812">Transmembrane</keyword>
<feature type="transmembrane region" description="Helical" evidence="1">
    <location>
        <begin position="330"/>
        <end position="351"/>
    </location>
</feature>